<reference evidence="1 2" key="1">
    <citation type="submission" date="2023-07" db="EMBL/GenBank/DDBJ databases">
        <title>Genomic Encyclopedia of Type Strains, Phase IV (KMG-IV): sequencing the most valuable type-strain genomes for metagenomic binning, comparative biology and taxonomic classification.</title>
        <authorList>
            <person name="Goeker M."/>
        </authorList>
    </citation>
    <scope>NUCLEOTIDE SEQUENCE [LARGE SCALE GENOMIC DNA]</scope>
    <source>
        <strain evidence="1 2">DSM 19154</strain>
    </source>
</reference>
<evidence type="ECO:0008006" key="3">
    <source>
        <dbReference type="Google" id="ProtNLM"/>
    </source>
</evidence>
<sequence>MDKTDGEVLEKLSDLLENLQYGSVTIYVQDGKVVQMEKNEKVRVGKR</sequence>
<keyword evidence="2" id="KW-1185">Reference proteome</keyword>
<evidence type="ECO:0000313" key="2">
    <source>
        <dbReference type="Proteomes" id="UP001225034"/>
    </source>
</evidence>
<comment type="caution">
    <text evidence="1">The sequence shown here is derived from an EMBL/GenBank/DDBJ whole genome shotgun (WGS) entry which is preliminary data.</text>
</comment>
<dbReference type="EMBL" id="JAUSUA010000001">
    <property type="protein sequence ID" value="MDQ0205643.1"/>
    <property type="molecule type" value="Genomic_DNA"/>
</dbReference>
<organism evidence="1 2">
    <name type="scientific">Alkalicoccobacillus murimartini</name>
    <dbReference type="NCBI Taxonomy" id="171685"/>
    <lineage>
        <taxon>Bacteria</taxon>
        <taxon>Bacillati</taxon>
        <taxon>Bacillota</taxon>
        <taxon>Bacilli</taxon>
        <taxon>Bacillales</taxon>
        <taxon>Bacillaceae</taxon>
        <taxon>Alkalicoccobacillus</taxon>
    </lineage>
</organism>
<dbReference type="InterPro" id="IPR018743">
    <property type="entry name" value="DUF2292"/>
</dbReference>
<gene>
    <name evidence="1" type="ORF">J2S05_000417</name>
</gene>
<accession>A0ABT9YCR6</accession>
<protein>
    <recommendedName>
        <fullName evidence="3">DUF2292 domain-containing protein</fullName>
    </recommendedName>
</protein>
<proteinExistence type="predicted"/>
<dbReference type="Proteomes" id="UP001225034">
    <property type="component" value="Unassembled WGS sequence"/>
</dbReference>
<dbReference type="RefSeq" id="WP_306979464.1">
    <property type="nucleotide sequence ID" value="NZ_JAUSUA010000001.1"/>
</dbReference>
<dbReference type="Pfam" id="PF10055">
    <property type="entry name" value="DUF2292"/>
    <property type="match status" value="1"/>
</dbReference>
<evidence type="ECO:0000313" key="1">
    <source>
        <dbReference type="EMBL" id="MDQ0205643.1"/>
    </source>
</evidence>
<name>A0ABT9YCR6_9BACI</name>